<evidence type="ECO:0000313" key="3">
    <source>
        <dbReference type="Proteomes" id="UP001218218"/>
    </source>
</evidence>
<proteinExistence type="predicted"/>
<sequence>MSLIPPEAAAPLLPNKSLQMQPGASVIQVMVLYHLQIHTKVHGREARGALLHLLLHLFKPCNLFLRRPLIKHPAINMSLNHRLPVVPWQTAFFSHLNTQILMASPGPRLRDQGDSESEDDDPEHINLEMETEPATSPPPRHPGPSRRNTHIQPFAQANKAAVPQQQGHSGSNLDRWNSYDVDDKNFAWASDTVLKANTRSADCQAFFGEHIEH</sequence>
<comment type="caution">
    <text evidence="2">The sequence shown here is derived from an EMBL/GenBank/DDBJ whole genome shotgun (WGS) entry which is preliminary data.</text>
</comment>
<dbReference type="Proteomes" id="UP001218218">
    <property type="component" value="Unassembled WGS sequence"/>
</dbReference>
<reference evidence="2" key="1">
    <citation type="submission" date="2023-03" db="EMBL/GenBank/DDBJ databases">
        <title>Massive genome expansion in bonnet fungi (Mycena s.s.) driven by repeated elements and novel gene families across ecological guilds.</title>
        <authorList>
            <consortium name="Lawrence Berkeley National Laboratory"/>
            <person name="Harder C.B."/>
            <person name="Miyauchi S."/>
            <person name="Viragh M."/>
            <person name="Kuo A."/>
            <person name="Thoen E."/>
            <person name="Andreopoulos B."/>
            <person name="Lu D."/>
            <person name="Skrede I."/>
            <person name="Drula E."/>
            <person name="Henrissat B."/>
            <person name="Morin E."/>
            <person name="Kohler A."/>
            <person name="Barry K."/>
            <person name="LaButti K."/>
            <person name="Morin E."/>
            <person name="Salamov A."/>
            <person name="Lipzen A."/>
            <person name="Mereny Z."/>
            <person name="Hegedus B."/>
            <person name="Baldrian P."/>
            <person name="Stursova M."/>
            <person name="Weitz H."/>
            <person name="Taylor A."/>
            <person name="Grigoriev I.V."/>
            <person name="Nagy L.G."/>
            <person name="Martin F."/>
            <person name="Kauserud H."/>
        </authorList>
    </citation>
    <scope>NUCLEOTIDE SEQUENCE</scope>
    <source>
        <strain evidence="2">CBHHK002</strain>
    </source>
</reference>
<organism evidence="2 3">
    <name type="scientific">Mycena albidolilacea</name>
    <dbReference type="NCBI Taxonomy" id="1033008"/>
    <lineage>
        <taxon>Eukaryota</taxon>
        <taxon>Fungi</taxon>
        <taxon>Dikarya</taxon>
        <taxon>Basidiomycota</taxon>
        <taxon>Agaricomycotina</taxon>
        <taxon>Agaricomycetes</taxon>
        <taxon>Agaricomycetidae</taxon>
        <taxon>Agaricales</taxon>
        <taxon>Marasmiineae</taxon>
        <taxon>Mycenaceae</taxon>
        <taxon>Mycena</taxon>
    </lineage>
</organism>
<feature type="compositionally biased region" description="Polar residues" evidence="1">
    <location>
        <begin position="163"/>
        <end position="175"/>
    </location>
</feature>
<dbReference type="AlphaFoldDB" id="A0AAD7ACM1"/>
<dbReference type="EMBL" id="JARIHO010000009">
    <property type="protein sequence ID" value="KAJ7355242.1"/>
    <property type="molecule type" value="Genomic_DNA"/>
</dbReference>
<evidence type="ECO:0000313" key="2">
    <source>
        <dbReference type="EMBL" id="KAJ7355242.1"/>
    </source>
</evidence>
<accession>A0AAD7ACM1</accession>
<feature type="region of interest" description="Disordered" evidence="1">
    <location>
        <begin position="129"/>
        <end position="150"/>
    </location>
</feature>
<keyword evidence="3" id="KW-1185">Reference proteome</keyword>
<feature type="region of interest" description="Disordered" evidence="1">
    <location>
        <begin position="157"/>
        <end position="176"/>
    </location>
</feature>
<evidence type="ECO:0000256" key="1">
    <source>
        <dbReference type="SAM" id="MobiDB-lite"/>
    </source>
</evidence>
<name>A0AAD7ACM1_9AGAR</name>
<gene>
    <name evidence="2" type="ORF">DFH08DRAFT_954742</name>
</gene>
<protein>
    <submittedName>
        <fullName evidence="2">Uncharacterized protein</fullName>
    </submittedName>
</protein>